<dbReference type="Pfam" id="PF12397">
    <property type="entry name" value="U3snoRNP10"/>
    <property type="match status" value="1"/>
</dbReference>
<evidence type="ECO:0000259" key="2">
    <source>
        <dbReference type="Pfam" id="PF12397"/>
    </source>
</evidence>
<dbReference type="GO" id="GO:0030515">
    <property type="term" value="F:snoRNA binding"/>
    <property type="evidence" value="ECO:0007669"/>
    <property type="project" value="TreeGrafter"/>
</dbReference>
<sequence length="314" mass="35978">MSSLSQQLKSINEKTASVALDRKSRSKIHSRSLIFDPKVASTQDYDYIYQIGLEGLEDLIEIDSRFSKFKQTLFSETTINLDRNVQTQDTLDQLNKNVEVFLSLVSPYYLLTPSIKAIEWLVRRFYINIHNGEMLLLTSLPFYNSSVFVKILNVIPKNQFPKIFEWVVGYKDLLKSPTSSSILKSFHNDVKFFELYSKYLVDQVNNHAVFKEQLVFYLANTVQLVASFTHNLGEFGETYLPVILEVVGKLLLVDTKFSFTLRNDIRLTAYSIISVLSSLIPLRPDLIKSFTESILQDPTACDSNTRKQTVIVLG</sequence>
<comment type="caution">
    <text evidence="3">The sequence shown here is derived from an EMBL/GenBank/DDBJ whole genome shotgun (WGS) entry which is preliminary data.</text>
</comment>
<reference evidence="3 4" key="1">
    <citation type="submission" date="2015-11" db="EMBL/GenBank/DDBJ databases">
        <title>The genome of Debaryomyces fabryi.</title>
        <authorList>
            <person name="Tafer H."/>
            <person name="Lopandic K."/>
        </authorList>
    </citation>
    <scope>NUCLEOTIDE SEQUENCE [LARGE SCALE GENOMIC DNA]</scope>
    <source>
        <strain evidence="3 4">CBS 789</strain>
    </source>
</reference>
<evidence type="ECO:0000313" key="3">
    <source>
        <dbReference type="EMBL" id="KRZ98507.1"/>
    </source>
</evidence>
<organism evidence="3 4">
    <name type="scientific">Debaryomyces fabryi</name>
    <dbReference type="NCBI Taxonomy" id="58627"/>
    <lineage>
        <taxon>Eukaryota</taxon>
        <taxon>Fungi</taxon>
        <taxon>Dikarya</taxon>
        <taxon>Ascomycota</taxon>
        <taxon>Saccharomycotina</taxon>
        <taxon>Pichiomycetes</taxon>
        <taxon>Debaryomycetaceae</taxon>
        <taxon>Debaryomyces</taxon>
    </lineage>
</organism>
<dbReference type="Proteomes" id="UP000054251">
    <property type="component" value="Unassembled WGS sequence"/>
</dbReference>
<dbReference type="RefSeq" id="XP_015464610.1">
    <property type="nucleotide sequence ID" value="XM_015614556.1"/>
</dbReference>
<dbReference type="GO" id="GO:0034455">
    <property type="term" value="C:t-UTP complex"/>
    <property type="evidence" value="ECO:0007669"/>
    <property type="project" value="TreeGrafter"/>
</dbReference>
<comment type="function">
    <text evidence="1">Involved in nucleolar processing of pre-18S ribosomal RNA.</text>
</comment>
<dbReference type="InterPro" id="IPR040191">
    <property type="entry name" value="UTP10"/>
</dbReference>
<dbReference type="AlphaFoldDB" id="A0A0V1PQZ0"/>
<dbReference type="OrthoDB" id="31183at2759"/>
<comment type="similarity">
    <text evidence="1">Belongs to the HEATR1/UTP10 family.</text>
</comment>
<feature type="domain" description="U3 small nucleolar RNA-associated protein 10 N-terminal" evidence="2">
    <location>
        <begin position="238"/>
        <end position="313"/>
    </location>
</feature>
<keyword evidence="1" id="KW-0698">rRNA processing</keyword>
<keyword evidence="1" id="KW-0539">Nucleus</keyword>
<dbReference type="GO" id="GO:0045943">
    <property type="term" value="P:positive regulation of transcription by RNA polymerase I"/>
    <property type="evidence" value="ECO:0007669"/>
    <property type="project" value="TreeGrafter"/>
</dbReference>
<comment type="subcellular location">
    <subcellularLocation>
        <location evidence="1">Nucleus</location>
        <location evidence="1">Nucleolus</location>
    </subcellularLocation>
</comment>
<dbReference type="EMBL" id="LMYN01000264">
    <property type="protein sequence ID" value="KRZ98507.1"/>
    <property type="molecule type" value="Genomic_DNA"/>
</dbReference>
<dbReference type="PANTHER" id="PTHR13457">
    <property type="entry name" value="BAP28"/>
    <property type="match status" value="1"/>
</dbReference>
<dbReference type="GO" id="GO:0000462">
    <property type="term" value="P:maturation of SSU-rRNA from tricistronic rRNA transcript (SSU-rRNA, 5.8S rRNA, LSU-rRNA)"/>
    <property type="evidence" value="ECO:0007669"/>
    <property type="project" value="TreeGrafter"/>
</dbReference>
<proteinExistence type="inferred from homology"/>
<keyword evidence="1" id="KW-0690">Ribosome biogenesis</keyword>
<dbReference type="PANTHER" id="PTHR13457:SF1">
    <property type="entry name" value="HEAT REPEAT-CONTAINING PROTEIN 1"/>
    <property type="match status" value="1"/>
</dbReference>
<evidence type="ECO:0000256" key="1">
    <source>
        <dbReference type="RuleBase" id="RU367065"/>
    </source>
</evidence>
<protein>
    <recommendedName>
        <fullName evidence="1">U3 small nucleolar RNA-associated protein 10</fullName>
    </recommendedName>
</protein>
<dbReference type="InterPro" id="IPR022125">
    <property type="entry name" value="U3snoRNP10_N"/>
</dbReference>
<dbReference type="GO" id="GO:0032040">
    <property type="term" value="C:small-subunit processome"/>
    <property type="evidence" value="ECO:0007669"/>
    <property type="project" value="TreeGrafter"/>
</dbReference>
<keyword evidence="1" id="KW-0687">Ribonucleoprotein</keyword>
<keyword evidence="4" id="KW-1185">Reference proteome</keyword>
<accession>A0A0V1PQZ0</accession>
<feature type="non-terminal residue" evidence="3">
    <location>
        <position position="314"/>
    </location>
</feature>
<evidence type="ECO:0000313" key="4">
    <source>
        <dbReference type="Proteomes" id="UP000054251"/>
    </source>
</evidence>
<dbReference type="GeneID" id="26842736"/>
<comment type="subunit">
    <text evidence="1">Component of the ribosomal small subunit (SSU) processome.</text>
</comment>
<gene>
    <name evidence="3" type="ORF">AC631_05727</name>
</gene>
<dbReference type="GO" id="GO:0030686">
    <property type="term" value="C:90S preribosome"/>
    <property type="evidence" value="ECO:0007669"/>
    <property type="project" value="TreeGrafter"/>
</dbReference>
<name>A0A0V1PQZ0_9ASCO</name>